<protein>
    <submittedName>
        <fullName evidence="1">Uncharacterized protein</fullName>
    </submittedName>
</protein>
<comment type="caution">
    <text evidence="1">The sequence shown here is derived from an EMBL/GenBank/DDBJ whole genome shotgun (WGS) entry which is preliminary data.</text>
</comment>
<gene>
    <name evidence="1" type="ORF">K3G42_010114</name>
</gene>
<evidence type="ECO:0000313" key="1">
    <source>
        <dbReference type="EMBL" id="KAH7996688.1"/>
    </source>
</evidence>
<dbReference type="EMBL" id="CM037628">
    <property type="protein sequence ID" value="KAH7996688.1"/>
    <property type="molecule type" value="Genomic_DNA"/>
</dbReference>
<reference evidence="1" key="1">
    <citation type="submission" date="2021-08" db="EMBL/GenBank/DDBJ databases">
        <title>The first chromosome-level gecko genome reveals the dynamic sex chromosomes of Neotropical dwarf geckos (Sphaerodactylidae: Sphaerodactylus).</title>
        <authorList>
            <person name="Pinto B.J."/>
            <person name="Keating S.E."/>
            <person name="Gamble T."/>
        </authorList>
    </citation>
    <scope>NUCLEOTIDE SEQUENCE</scope>
    <source>
        <strain evidence="1">TG3544</strain>
    </source>
</reference>
<organism evidence="1 2">
    <name type="scientific">Sphaerodactylus townsendi</name>
    <dbReference type="NCBI Taxonomy" id="933632"/>
    <lineage>
        <taxon>Eukaryota</taxon>
        <taxon>Metazoa</taxon>
        <taxon>Chordata</taxon>
        <taxon>Craniata</taxon>
        <taxon>Vertebrata</taxon>
        <taxon>Euteleostomi</taxon>
        <taxon>Lepidosauria</taxon>
        <taxon>Squamata</taxon>
        <taxon>Bifurcata</taxon>
        <taxon>Gekkota</taxon>
        <taxon>Sphaerodactylidae</taxon>
        <taxon>Sphaerodactylus</taxon>
    </lineage>
</organism>
<proteinExistence type="predicted"/>
<evidence type="ECO:0000313" key="2">
    <source>
        <dbReference type="Proteomes" id="UP000827872"/>
    </source>
</evidence>
<sequence length="232" mass="25840">MVLCTFMNIFFAAKSQVLQPSSEIRQPGRTVILSCKCSLSSFAQSWIEWALKPGDQGLQWIGEISPDGVQSVVNLVESGGSLKRPGDTVQLTCTTSGFSVDDYWIHWVRQAPGKGLEWIAQINQGTTEGSDITWTIHDLRMKPVHLQIPGTPAKHKVMERGLLAVLLIFPACVLSQTLVETGGGMKRPGDTLRLTCTVSGFSLQSYRVNWVFLPSFWWRLVVETKGLERLYN</sequence>
<keyword evidence="2" id="KW-1185">Reference proteome</keyword>
<accession>A0ACB8EVH4</accession>
<dbReference type="Proteomes" id="UP000827872">
    <property type="component" value="Linkage Group LG15"/>
</dbReference>
<name>A0ACB8EVH4_9SAUR</name>